<evidence type="ECO:0000256" key="1">
    <source>
        <dbReference type="SAM" id="MobiDB-lite"/>
    </source>
</evidence>
<protein>
    <submittedName>
        <fullName evidence="2">Uncharacterized protein</fullName>
    </submittedName>
</protein>
<sequence>MLCSSTSHRHLAEPAAVLLRDGQIRTRPGALGSNPLDRLCGPSGSDRDRRELEKKKAGGCGLGPPPGNTSCPASSASVTGGGGGTPTPAGTSRELSASSLQSELRVRWPSYRHNVTLLHRIDRYPSPPRPVLLSNSPKISVPHGAFRYLCFGVEEQHPLLADADHARGGTATMTDLLGQESVGAKQRSGAQNL</sequence>
<dbReference type="AlphaFoldDB" id="A0A4Z2GCZ2"/>
<feature type="region of interest" description="Disordered" evidence="1">
    <location>
        <begin position="26"/>
        <end position="97"/>
    </location>
</feature>
<dbReference type="EMBL" id="SRLO01000612">
    <property type="protein sequence ID" value="TNN50574.1"/>
    <property type="molecule type" value="Genomic_DNA"/>
</dbReference>
<name>A0A4Z2GCZ2_9TELE</name>
<dbReference type="Proteomes" id="UP000314294">
    <property type="component" value="Unassembled WGS sequence"/>
</dbReference>
<proteinExistence type="predicted"/>
<gene>
    <name evidence="2" type="ORF">EYF80_039214</name>
</gene>
<evidence type="ECO:0000313" key="3">
    <source>
        <dbReference type="Proteomes" id="UP000314294"/>
    </source>
</evidence>
<comment type="caution">
    <text evidence="2">The sequence shown here is derived from an EMBL/GenBank/DDBJ whole genome shotgun (WGS) entry which is preliminary data.</text>
</comment>
<organism evidence="2 3">
    <name type="scientific">Liparis tanakae</name>
    <name type="common">Tanaka's snailfish</name>
    <dbReference type="NCBI Taxonomy" id="230148"/>
    <lineage>
        <taxon>Eukaryota</taxon>
        <taxon>Metazoa</taxon>
        <taxon>Chordata</taxon>
        <taxon>Craniata</taxon>
        <taxon>Vertebrata</taxon>
        <taxon>Euteleostomi</taxon>
        <taxon>Actinopterygii</taxon>
        <taxon>Neopterygii</taxon>
        <taxon>Teleostei</taxon>
        <taxon>Neoteleostei</taxon>
        <taxon>Acanthomorphata</taxon>
        <taxon>Eupercaria</taxon>
        <taxon>Perciformes</taxon>
        <taxon>Cottioidei</taxon>
        <taxon>Cottales</taxon>
        <taxon>Liparidae</taxon>
        <taxon>Liparis</taxon>
    </lineage>
</organism>
<accession>A0A4Z2GCZ2</accession>
<evidence type="ECO:0000313" key="2">
    <source>
        <dbReference type="EMBL" id="TNN50574.1"/>
    </source>
</evidence>
<keyword evidence="3" id="KW-1185">Reference proteome</keyword>
<feature type="compositionally biased region" description="Basic and acidic residues" evidence="1">
    <location>
        <begin position="45"/>
        <end position="56"/>
    </location>
</feature>
<reference evidence="2 3" key="1">
    <citation type="submission" date="2019-03" db="EMBL/GenBank/DDBJ databases">
        <title>First draft genome of Liparis tanakae, snailfish: a comprehensive survey of snailfish specific genes.</title>
        <authorList>
            <person name="Kim W."/>
            <person name="Song I."/>
            <person name="Jeong J.-H."/>
            <person name="Kim D."/>
            <person name="Kim S."/>
            <person name="Ryu S."/>
            <person name="Song J.Y."/>
            <person name="Lee S.K."/>
        </authorList>
    </citation>
    <scope>NUCLEOTIDE SEQUENCE [LARGE SCALE GENOMIC DNA]</scope>
    <source>
        <tissue evidence="2">Muscle</tissue>
    </source>
</reference>